<reference evidence="1 2" key="2">
    <citation type="submission" date="2013-11" db="EMBL/GenBank/DDBJ databases">
        <title>The Genome Sequence of Phytophthora parasitica INRA-310.</title>
        <authorList>
            <consortium name="The Broad Institute Genomics Platform"/>
            <person name="Russ C."/>
            <person name="Tyler B."/>
            <person name="Panabieres F."/>
            <person name="Shan W."/>
            <person name="Tripathy S."/>
            <person name="Grunwald N."/>
            <person name="Machado M."/>
            <person name="Johnson C.S."/>
            <person name="Arredondo F."/>
            <person name="Hong C."/>
            <person name="Coffey M."/>
            <person name="Young S.K."/>
            <person name="Zeng Q."/>
            <person name="Gargeya S."/>
            <person name="Fitzgerald M."/>
            <person name="Abouelleil A."/>
            <person name="Alvarado L."/>
            <person name="Chapman S.B."/>
            <person name="Gainer-Dewar J."/>
            <person name="Goldberg J."/>
            <person name="Griggs A."/>
            <person name="Gujja S."/>
            <person name="Hansen M."/>
            <person name="Howarth C."/>
            <person name="Imamovic A."/>
            <person name="Ireland A."/>
            <person name="Larimer J."/>
            <person name="McCowan C."/>
            <person name="Murphy C."/>
            <person name="Pearson M."/>
            <person name="Poon T.W."/>
            <person name="Priest M."/>
            <person name="Roberts A."/>
            <person name="Saif S."/>
            <person name="Shea T."/>
            <person name="Sykes S."/>
            <person name="Wortman J."/>
            <person name="Nusbaum C."/>
            <person name="Birren B."/>
        </authorList>
    </citation>
    <scope>NUCLEOTIDE SEQUENCE [LARGE SCALE GENOMIC DNA]</scope>
    <source>
        <strain evidence="1 2">INRA-310</strain>
    </source>
</reference>
<dbReference type="AlphaFoldDB" id="W2QPW6"/>
<name>W2QPW6_PHYN3</name>
<protein>
    <submittedName>
        <fullName evidence="1">Uncharacterized protein</fullName>
    </submittedName>
</protein>
<dbReference type="RefSeq" id="XP_008899824.1">
    <property type="nucleotide sequence ID" value="XM_008901576.1"/>
</dbReference>
<dbReference type="OrthoDB" id="128850at2759"/>
<dbReference type="VEuPathDB" id="FungiDB:PPTG_07399"/>
<reference evidence="2" key="1">
    <citation type="submission" date="2011-12" db="EMBL/GenBank/DDBJ databases">
        <authorList>
            <consortium name="The Broad Institute Genome Sequencing Platform"/>
            <person name="Russ C."/>
            <person name="Tyler B."/>
            <person name="Panabieres F."/>
            <person name="Shan W."/>
            <person name="Tripathy S."/>
            <person name="Grunwald N."/>
            <person name="Machado M."/>
            <person name="Young S.K."/>
            <person name="Zeng Q."/>
            <person name="Gargeya S."/>
            <person name="Fitzgerald M."/>
            <person name="Haas B."/>
            <person name="Abouelleil A."/>
            <person name="Alvarado L."/>
            <person name="Arachchi H.M."/>
            <person name="Berlin A."/>
            <person name="Chapman S.B."/>
            <person name="Gearin G."/>
            <person name="Goldberg J."/>
            <person name="Griggs A."/>
            <person name="Gujja S."/>
            <person name="Hansen M."/>
            <person name="Heiman D."/>
            <person name="Howarth C."/>
            <person name="Larimer J."/>
            <person name="Lui A."/>
            <person name="MacDonald P.J.P."/>
            <person name="McCowen C."/>
            <person name="Montmayeur A."/>
            <person name="Murphy C."/>
            <person name="Neiman D."/>
            <person name="Pearson M."/>
            <person name="Priest M."/>
            <person name="Roberts A."/>
            <person name="Saif S."/>
            <person name="Shea T."/>
            <person name="Sisk P."/>
            <person name="Stolte C."/>
            <person name="Sykes S."/>
            <person name="Wortman J."/>
            <person name="Nusbaum C."/>
            <person name="Birren B."/>
        </authorList>
    </citation>
    <scope>NUCLEOTIDE SEQUENCE [LARGE SCALE GENOMIC DNA]</scope>
    <source>
        <strain evidence="2">INRA-310</strain>
    </source>
</reference>
<dbReference type="Proteomes" id="UP000018817">
    <property type="component" value="Unassembled WGS sequence"/>
</dbReference>
<dbReference type="EMBL" id="KI669571">
    <property type="protein sequence ID" value="ETN15237.1"/>
    <property type="molecule type" value="Genomic_DNA"/>
</dbReference>
<proteinExistence type="predicted"/>
<gene>
    <name evidence="1" type="ORF">PPTG_07399</name>
</gene>
<evidence type="ECO:0000313" key="2">
    <source>
        <dbReference type="Proteomes" id="UP000018817"/>
    </source>
</evidence>
<evidence type="ECO:0000313" key="1">
    <source>
        <dbReference type="EMBL" id="ETN15237.1"/>
    </source>
</evidence>
<accession>W2QPW6</accession>
<sequence length="94" mass="11041">MKRSPEDALDVSTDRLTCAERWEKILEQRECELYKQWLVTQPPSVERRAYPTSVGVMKRPPEDALDVSTDRLTCAERWEKILEQQECDEGRLDS</sequence>
<organism evidence="1 2">
    <name type="scientific">Phytophthora nicotianae (strain INRA-310)</name>
    <name type="common">Phytophthora parasitica</name>
    <dbReference type="NCBI Taxonomy" id="761204"/>
    <lineage>
        <taxon>Eukaryota</taxon>
        <taxon>Sar</taxon>
        <taxon>Stramenopiles</taxon>
        <taxon>Oomycota</taxon>
        <taxon>Peronosporomycetes</taxon>
        <taxon>Peronosporales</taxon>
        <taxon>Peronosporaceae</taxon>
        <taxon>Phytophthora</taxon>
    </lineage>
</organism>
<dbReference type="GeneID" id="20177280"/>